<evidence type="ECO:0000313" key="9">
    <source>
        <dbReference type="Proteomes" id="UP000230553"/>
    </source>
</evidence>
<keyword evidence="5 6" id="KW-0472">Membrane</keyword>
<keyword evidence="4 6" id="KW-1133">Transmembrane helix</keyword>
<name>A0A2M7TGM3_9BACT</name>
<dbReference type="InterPro" id="IPR032816">
    <property type="entry name" value="VTT_dom"/>
</dbReference>
<dbReference type="InterPro" id="IPR051311">
    <property type="entry name" value="DedA_domain"/>
</dbReference>
<evidence type="ECO:0000256" key="4">
    <source>
        <dbReference type="ARBA" id="ARBA00022989"/>
    </source>
</evidence>
<evidence type="ECO:0000256" key="1">
    <source>
        <dbReference type="ARBA" id="ARBA00004651"/>
    </source>
</evidence>
<feature type="domain" description="VTT" evidence="7">
    <location>
        <begin position="47"/>
        <end position="158"/>
    </location>
</feature>
<gene>
    <name evidence="8" type="ORF">COY31_00755</name>
</gene>
<dbReference type="AlphaFoldDB" id="A0A2M7TGM3"/>
<feature type="transmembrane region" description="Helical" evidence="6">
    <location>
        <begin position="51"/>
        <end position="81"/>
    </location>
</feature>
<comment type="caution">
    <text evidence="8">The sequence shown here is derived from an EMBL/GenBank/DDBJ whole genome shotgun (WGS) entry which is preliminary data.</text>
</comment>
<dbReference type="Proteomes" id="UP000230553">
    <property type="component" value="Unassembled WGS sequence"/>
</dbReference>
<evidence type="ECO:0000313" key="8">
    <source>
        <dbReference type="EMBL" id="PIZ45261.1"/>
    </source>
</evidence>
<dbReference type="PANTHER" id="PTHR42709:SF6">
    <property type="entry name" value="UNDECAPRENYL PHOSPHATE TRANSPORTER A"/>
    <property type="match status" value="1"/>
</dbReference>
<keyword evidence="2" id="KW-1003">Cell membrane</keyword>
<proteinExistence type="predicted"/>
<evidence type="ECO:0000256" key="5">
    <source>
        <dbReference type="ARBA" id="ARBA00023136"/>
    </source>
</evidence>
<evidence type="ECO:0000256" key="2">
    <source>
        <dbReference type="ARBA" id="ARBA00022475"/>
    </source>
</evidence>
<sequence length="207" mass="24071">MIFTILETVSNFILLIVRDTGYLGVFLLMFLESMNLPISSEIIMPFSGFLAVSGIFNFWLVVFLGALGNLFGSLFSYWLGFLSRKGFLKNADSKNIERAKKWLFFFGDWTAFISRVLPIVRTFISFPLGVLGVKSIWKFSVLTFSGSFIWSFFLAWLGFILGENWQSLEVYFRKFDYLILAAILAIITWWVWSHFRNNKNEQKTCNF</sequence>
<evidence type="ECO:0000256" key="6">
    <source>
        <dbReference type="SAM" id="Phobius"/>
    </source>
</evidence>
<dbReference type="Pfam" id="PF09335">
    <property type="entry name" value="VTT_dom"/>
    <property type="match status" value="1"/>
</dbReference>
<accession>A0A2M7TGM3</accession>
<dbReference type="GO" id="GO:0005886">
    <property type="term" value="C:plasma membrane"/>
    <property type="evidence" value="ECO:0007669"/>
    <property type="project" value="UniProtKB-SubCell"/>
</dbReference>
<dbReference type="EMBL" id="PFNM01000013">
    <property type="protein sequence ID" value="PIZ45261.1"/>
    <property type="molecule type" value="Genomic_DNA"/>
</dbReference>
<comment type="subcellular location">
    <subcellularLocation>
        <location evidence="1">Cell membrane</location>
        <topology evidence="1">Multi-pass membrane protein</topology>
    </subcellularLocation>
</comment>
<reference evidence="9" key="1">
    <citation type="submission" date="2017-09" db="EMBL/GenBank/DDBJ databases">
        <title>Depth-based differentiation of microbial function through sediment-hosted aquifers and enrichment of novel symbionts in the deep terrestrial subsurface.</title>
        <authorList>
            <person name="Probst A.J."/>
            <person name="Ladd B."/>
            <person name="Jarett J.K."/>
            <person name="Geller-Mcgrath D.E."/>
            <person name="Sieber C.M.K."/>
            <person name="Emerson J.B."/>
            <person name="Anantharaman K."/>
            <person name="Thomas B.C."/>
            <person name="Malmstrom R."/>
            <person name="Stieglmeier M."/>
            <person name="Klingl A."/>
            <person name="Woyke T."/>
            <person name="Ryan C.M."/>
            <person name="Banfield J.F."/>
        </authorList>
    </citation>
    <scope>NUCLEOTIDE SEQUENCE [LARGE SCALE GENOMIC DNA]</scope>
</reference>
<feature type="transmembrane region" description="Helical" evidence="6">
    <location>
        <begin position="12"/>
        <end position="31"/>
    </location>
</feature>
<evidence type="ECO:0000256" key="3">
    <source>
        <dbReference type="ARBA" id="ARBA00022692"/>
    </source>
</evidence>
<keyword evidence="3 6" id="KW-0812">Transmembrane</keyword>
<dbReference type="PANTHER" id="PTHR42709">
    <property type="entry name" value="ALKALINE PHOSPHATASE LIKE PROTEIN"/>
    <property type="match status" value="1"/>
</dbReference>
<evidence type="ECO:0000259" key="7">
    <source>
        <dbReference type="Pfam" id="PF09335"/>
    </source>
</evidence>
<feature type="transmembrane region" description="Helical" evidence="6">
    <location>
        <begin position="174"/>
        <end position="192"/>
    </location>
</feature>
<protein>
    <recommendedName>
        <fullName evidence="7">VTT domain-containing protein</fullName>
    </recommendedName>
</protein>
<feature type="transmembrane region" description="Helical" evidence="6">
    <location>
        <begin position="136"/>
        <end position="162"/>
    </location>
</feature>
<organism evidence="8 9">
    <name type="scientific">Candidatus Wolfebacteria bacterium CG_4_10_14_0_2_um_filter_39_18</name>
    <dbReference type="NCBI Taxonomy" id="1975061"/>
    <lineage>
        <taxon>Bacteria</taxon>
        <taxon>Candidatus Wolfeibacteriota</taxon>
    </lineage>
</organism>
<feature type="transmembrane region" description="Helical" evidence="6">
    <location>
        <begin position="102"/>
        <end position="124"/>
    </location>
</feature>